<dbReference type="Pfam" id="PF02811">
    <property type="entry name" value="PHP"/>
    <property type="match status" value="1"/>
</dbReference>
<dbReference type="AlphaFoldDB" id="A0A9D2JZI2"/>
<dbReference type="NCBIfam" id="TIGR00594">
    <property type="entry name" value="polc"/>
    <property type="match status" value="1"/>
</dbReference>
<reference evidence="13" key="1">
    <citation type="journal article" date="2021" name="PeerJ">
        <title>Extensive microbial diversity within the chicken gut microbiome revealed by metagenomics and culture.</title>
        <authorList>
            <person name="Gilroy R."/>
            <person name="Ravi A."/>
            <person name="Getino M."/>
            <person name="Pursley I."/>
            <person name="Horton D.L."/>
            <person name="Alikhan N.F."/>
            <person name="Baker D."/>
            <person name="Gharbi K."/>
            <person name="Hall N."/>
            <person name="Watson M."/>
            <person name="Adriaenssens E.M."/>
            <person name="Foster-Nyarko E."/>
            <person name="Jarju S."/>
            <person name="Secka A."/>
            <person name="Antonio M."/>
            <person name="Oren A."/>
            <person name="Chaudhuri R.R."/>
            <person name="La Ragione R."/>
            <person name="Hildebrand F."/>
            <person name="Pallen M.J."/>
        </authorList>
    </citation>
    <scope>NUCLEOTIDE SEQUENCE</scope>
    <source>
        <strain evidence="13">CHK169-4300</strain>
    </source>
</reference>
<evidence type="ECO:0000256" key="9">
    <source>
        <dbReference type="ARBA" id="ARBA00025611"/>
    </source>
</evidence>
<proteinExistence type="inferred from homology"/>
<dbReference type="Pfam" id="PF14579">
    <property type="entry name" value="HHH_6"/>
    <property type="match status" value="1"/>
</dbReference>
<protein>
    <recommendedName>
        <fullName evidence="4">DNA polymerase III subunit alpha</fullName>
        <ecNumber evidence="3">2.7.7.7</ecNumber>
    </recommendedName>
</protein>
<comment type="subcellular location">
    <subcellularLocation>
        <location evidence="1">Cytoplasm</location>
    </subcellularLocation>
</comment>
<dbReference type="GO" id="GO:0008408">
    <property type="term" value="F:3'-5' exonuclease activity"/>
    <property type="evidence" value="ECO:0007669"/>
    <property type="project" value="InterPro"/>
</dbReference>
<dbReference type="Proteomes" id="UP000824106">
    <property type="component" value="Unassembled WGS sequence"/>
</dbReference>
<keyword evidence="5 13" id="KW-0808">Transferase</keyword>
<dbReference type="EMBL" id="DXAZ01000130">
    <property type="protein sequence ID" value="HIZ71679.1"/>
    <property type="molecule type" value="Genomic_DNA"/>
</dbReference>
<dbReference type="InterPro" id="IPR029460">
    <property type="entry name" value="DNAPol_HHH"/>
</dbReference>
<dbReference type="PANTHER" id="PTHR32294">
    <property type="entry name" value="DNA POLYMERASE III SUBUNIT ALPHA"/>
    <property type="match status" value="1"/>
</dbReference>
<name>A0A9D2JZI2_9LACT</name>
<dbReference type="InterPro" id="IPR016195">
    <property type="entry name" value="Pol/histidinol_Pase-like"/>
</dbReference>
<comment type="subunit">
    <text evidence="10">DNA polymerase III contains a core (composed of alpha, epsilon and theta chains) that associates with a tau subunit. This core dimerizes to form the POLIII' complex. PolIII' associates with the gamma complex (composed of gamma, delta, delta', psi and chi chains) and with the beta chain to form the complete DNA polymerase III complex.</text>
</comment>
<evidence type="ECO:0000313" key="13">
    <source>
        <dbReference type="EMBL" id="HIZ71679.1"/>
    </source>
</evidence>
<dbReference type="CDD" id="cd04485">
    <property type="entry name" value="DnaE_OBF"/>
    <property type="match status" value="1"/>
</dbReference>
<dbReference type="InterPro" id="IPR004013">
    <property type="entry name" value="PHP_dom"/>
</dbReference>
<dbReference type="PANTHER" id="PTHR32294:SF0">
    <property type="entry name" value="DNA POLYMERASE III SUBUNIT ALPHA"/>
    <property type="match status" value="1"/>
</dbReference>
<evidence type="ECO:0000256" key="11">
    <source>
        <dbReference type="ARBA" id="ARBA00049244"/>
    </source>
</evidence>
<keyword evidence="6 13" id="KW-0548">Nucleotidyltransferase</keyword>
<comment type="function">
    <text evidence="9">DNA polymerase III is a complex, multichain enzyme responsible for most of the replicative synthesis in bacteria. This DNA polymerase also exhibits 3' to 5' exonuclease activity. The alpha chain is the DNA polymerase.</text>
</comment>
<dbReference type="Pfam" id="PF07733">
    <property type="entry name" value="DNA_pol3_alpha"/>
    <property type="match status" value="1"/>
</dbReference>
<dbReference type="EC" id="2.7.7.7" evidence="3"/>
<evidence type="ECO:0000256" key="3">
    <source>
        <dbReference type="ARBA" id="ARBA00012417"/>
    </source>
</evidence>
<evidence type="ECO:0000256" key="6">
    <source>
        <dbReference type="ARBA" id="ARBA00022695"/>
    </source>
</evidence>
<dbReference type="InterPro" id="IPR012340">
    <property type="entry name" value="NA-bd_OB-fold"/>
</dbReference>
<evidence type="ECO:0000259" key="12">
    <source>
        <dbReference type="SMART" id="SM00481"/>
    </source>
</evidence>
<comment type="similarity">
    <text evidence="2">Belongs to the DNA polymerase type-C family. DnaE subfamily.</text>
</comment>
<dbReference type="GO" id="GO:0006260">
    <property type="term" value="P:DNA replication"/>
    <property type="evidence" value="ECO:0007669"/>
    <property type="project" value="UniProtKB-KW"/>
</dbReference>
<sequence>MSFAQLQIISTHSLMESTLTIHELIKTAKQKGYQALALSDHNVLYGAIEFYETALKNDIKPIIGLTLDVEGFIMNNEIYPLLLLAKNYEGYQALIQLSTMIQLSDQKAIALDEIIARSDHLVVIAPGDQGEIISFLKNKRIAEANEIKQYYKENIKDFYLGVSLQDNTEETLSFYKQNKEHLVALGNVQYLKPNDALPSKVLQVLNSDVPLGSENQAQIHQFLSQNDKDYSLKSPDEMIEQFRAVDLEEACETTEKIAENTDLKLELNHHIMPTYPVPEGRDSDQFLKELCEEALEQRVEEVTEEYLERLNKELKVITTMGFSDYFLIVWDIIRYAHRQNIYTGSGRGSAAGSLVAYLLNITNVDPIEYHLLFERFLNEERYTLPDIDLDFPDNRREEILTYIYDKYGKENVAQIGTIGTYGAKSAVRDVARVLGASQEEIKQWAKAIPSGPNVSLENGLKNQDLQNLVHKNERNRNIYEIAKNIQGRNRHVSTHAAAVVIADHPIIEKIPLQKGSSDIHLTQYTMEAVEKVGLLKLDILGLRNLSILADCIHFIPFENKGKKIDIDQIPFDDQKTLEIFRKGNTDGIFQFESPGIRRVLRKLQPNSFEDIVAVNALYRPGPMKQIDTFIRRKNGEEPIKYPHNDLKEILDVTYGVMVYQEQVMQVASIMAGYTLNEADILRRAISKKSHEEIEKGRQQFVQGSIENNYSKETALEVYGYIERFADYGFNRSHAVAYSKVAYQLAYVKANYPASFFAAIMKASNKDKIKTYKTESKQYGVEVLAPDINKSLTSFIIEKGKVRFGLEMIKGLPRDFVREVIKERINNGDYVNLVNFLNRIDEKWLKEELIFPLINSGAFDSFEATRSSLSHSLPSVMESIKMSHGNVELFDIFAPVIEPKTEFSDEEKMKQEYEATGFYFTSEPGEKYNELRKDSKIKYLTDISKGTYVRLLVTVENIKSIQTKKGQPMSFVDVVDSTGKGNLTLFPNIHRRYIQKFDQGDTILIDGKVEQTKYPAKIIVSKLMLADELLKNQSKQQPSNNEEKVLYIRFDSLKSEQKKLNALQELLLQNRGQTPVVLYDQETKEQKAFKQNYYVEINDQMLEQLNKMFGKQNIVLKSS</sequence>
<evidence type="ECO:0000256" key="2">
    <source>
        <dbReference type="ARBA" id="ARBA00009496"/>
    </source>
</evidence>
<dbReference type="Gene3D" id="2.40.50.140">
    <property type="entry name" value="Nucleic acid-binding proteins"/>
    <property type="match status" value="1"/>
</dbReference>
<dbReference type="InterPro" id="IPR003141">
    <property type="entry name" value="Pol/His_phosphatase_N"/>
</dbReference>
<evidence type="ECO:0000313" key="14">
    <source>
        <dbReference type="Proteomes" id="UP000824106"/>
    </source>
</evidence>
<dbReference type="GO" id="GO:0005737">
    <property type="term" value="C:cytoplasm"/>
    <property type="evidence" value="ECO:0007669"/>
    <property type="project" value="UniProtKB-SubCell"/>
</dbReference>
<gene>
    <name evidence="13" type="primary">dnaE</name>
    <name evidence="13" type="ORF">H9808_07970</name>
</gene>
<dbReference type="InterPro" id="IPR040982">
    <property type="entry name" value="DNA_pol3_finger"/>
</dbReference>
<dbReference type="CDD" id="cd07431">
    <property type="entry name" value="PHP_PolIIIA"/>
    <property type="match status" value="1"/>
</dbReference>
<comment type="catalytic activity">
    <reaction evidence="11">
        <text>DNA(n) + a 2'-deoxyribonucleoside 5'-triphosphate = DNA(n+1) + diphosphate</text>
        <dbReference type="Rhea" id="RHEA:22508"/>
        <dbReference type="Rhea" id="RHEA-COMP:17339"/>
        <dbReference type="Rhea" id="RHEA-COMP:17340"/>
        <dbReference type="ChEBI" id="CHEBI:33019"/>
        <dbReference type="ChEBI" id="CHEBI:61560"/>
        <dbReference type="ChEBI" id="CHEBI:173112"/>
        <dbReference type="EC" id="2.7.7.7"/>
    </reaction>
</comment>
<comment type="caution">
    <text evidence="13">The sequence shown here is derived from an EMBL/GenBank/DDBJ whole genome shotgun (WGS) entry which is preliminary data.</text>
</comment>
<dbReference type="InterPro" id="IPR041931">
    <property type="entry name" value="DNA_pol3_alpha_thumb_dom"/>
</dbReference>
<dbReference type="InterPro" id="IPR011708">
    <property type="entry name" value="DNA_pol3_alpha_NTPase_dom"/>
</dbReference>
<organism evidence="13 14">
    <name type="scientific">Candidatus Atopostipes pullistercoris</name>
    <dbReference type="NCBI Taxonomy" id="2838467"/>
    <lineage>
        <taxon>Bacteria</taxon>
        <taxon>Bacillati</taxon>
        <taxon>Bacillota</taxon>
        <taxon>Bacilli</taxon>
        <taxon>Lactobacillales</taxon>
        <taxon>Carnobacteriaceae</taxon>
        <taxon>Atopostipes</taxon>
    </lineage>
</organism>
<dbReference type="InterPro" id="IPR004805">
    <property type="entry name" value="DnaE2/DnaE/PolC"/>
</dbReference>
<evidence type="ECO:0000256" key="8">
    <source>
        <dbReference type="ARBA" id="ARBA00022932"/>
    </source>
</evidence>
<dbReference type="SUPFAM" id="SSF89550">
    <property type="entry name" value="PHP domain-like"/>
    <property type="match status" value="1"/>
</dbReference>
<reference evidence="13" key="2">
    <citation type="submission" date="2021-04" db="EMBL/GenBank/DDBJ databases">
        <authorList>
            <person name="Gilroy R."/>
        </authorList>
    </citation>
    <scope>NUCLEOTIDE SEQUENCE</scope>
    <source>
        <strain evidence="13">CHK169-4300</strain>
    </source>
</reference>
<accession>A0A9D2JZI2</accession>
<dbReference type="GO" id="GO:0003887">
    <property type="term" value="F:DNA-directed DNA polymerase activity"/>
    <property type="evidence" value="ECO:0007669"/>
    <property type="project" value="UniProtKB-KW"/>
</dbReference>
<dbReference type="Gene3D" id="3.20.20.140">
    <property type="entry name" value="Metal-dependent hydrolases"/>
    <property type="match status" value="1"/>
</dbReference>
<evidence type="ECO:0000256" key="1">
    <source>
        <dbReference type="ARBA" id="ARBA00004496"/>
    </source>
</evidence>
<dbReference type="Pfam" id="PF01336">
    <property type="entry name" value="tRNA_anti-codon"/>
    <property type="match status" value="1"/>
</dbReference>
<evidence type="ECO:0000256" key="4">
    <source>
        <dbReference type="ARBA" id="ARBA00019114"/>
    </source>
</evidence>
<dbReference type="SMART" id="SM00481">
    <property type="entry name" value="POLIIIAc"/>
    <property type="match status" value="1"/>
</dbReference>
<dbReference type="Gene3D" id="1.10.150.870">
    <property type="match status" value="1"/>
</dbReference>
<dbReference type="Pfam" id="PF17657">
    <property type="entry name" value="DNA_pol3_finger"/>
    <property type="match status" value="1"/>
</dbReference>
<dbReference type="InterPro" id="IPR004365">
    <property type="entry name" value="NA-bd_OB_tRNA"/>
</dbReference>
<evidence type="ECO:0000256" key="10">
    <source>
        <dbReference type="ARBA" id="ARBA00026073"/>
    </source>
</evidence>
<evidence type="ECO:0000256" key="7">
    <source>
        <dbReference type="ARBA" id="ARBA00022705"/>
    </source>
</evidence>
<dbReference type="GO" id="GO:0003676">
    <property type="term" value="F:nucleic acid binding"/>
    <property type="evidence" value="ECO:0007669"/>
    <property type="project" value="InterPro"/>
</dbReference>
<feature type="domain" description="Polymerase/histidinol phosphatase N-terminal" evidence="12">
    <location>
        <begin position="4"/>
        <end position="71"/>
    </location>
</feature>
<dbReference type="Gene3D" id="1.10.10.1600">
    <property type="entry name" value="Bacterial DNA polymerase III alpha subunit, thumb domain"/>
    <property type="match status" value="1"/>
</dbReference>
<evidence type="ECO:0000256" key="5">
    <source>
        <dbReference type="ARBA" id="ARBA00022679"/>
    </source>
</evidence>
<dbReference type="NCBIfam" id="NF004226">
    <property type="entry name" value="PRK05673.1"/>
    <property type="match status" value="1"/>
</dbReference>
<keyword evidence="8" id="KW-0239">DNA-directed DNA polymerase</keyword>
<keyword evidence="7" id="KW-0235">DNA replication</keyword>